<evidence type="ECO:0000313" key="5">
    <source>
        <dbReference type="EMBL" id="MYL48128.1"/>
    </source>
</evidence>
<dbReference type="InterPro" id="IPR016181">
    <property type="entry name" value="Acyl_CoA_acyltransferase"/>
</dbReference>
<gene>
    <name evidence="5" type="ORF">GLV98_01465</name>
</gene>
<protein>
    <submittedName>
        <fullName evidence="5">GNAT family N-acetyltransferase</fullName>
    </submittedName>
</protein>
<sequence length="196" mass="22779">MRIKKSITILPSVMEKSSNTQKEGRESILLFRELKQEDWKKIHTYASKVEVSQYQPWGPNTEKDTQDYVQHLVHEIRQPEPQKHAWAILREADEQLIGVAELTILDAYHQTGEIAYILHPDEWGRGMGTEVANRLIRDGFKSFQLKRIQATCHPENKGSIRVLEKCGMEMEGRLRDHLKMKEGRRDSLLFSVLNDG</sequence>
<dbReference type="InterPro" id="IPR051531">
    <property type="entry name" value="N-acetyltransferase"/>
</dbReference>
<evidence type="ECO:0000256" key="1">
    <source>
        <dbReference type="ARBA" id="ARBA00022679"/>
    </source>
</evidence>
<organism evidence="5 6">
    <name type="scientific">Halobacillus litoralis</name>
    <dbReference type="NCBI Taxonomy" id="45668"/>
    <lineage>
        <taxon>Bacteria</taxon>
        <taxon>Bacillati</taxon>
        <taxon>Bacillota</taxon>
        <taxon>Bacilli</taxon>
        <taxon>Bacillales</taxon>
        <taxon>Bacillaceae</taxon>
        <taxon>Halobacillus</taxon>
    </lineage>
</organism>
<dbReference type="GO" id="GO:0016747">
    <property type="term" value="F:acyltransferase activity, transferring groups other than amino-acyl groups"/>
    <property type="evidence" value="ECO:0007669"/>
    <property type="project" value="InterPro"/>
</dbReference>
<comment type="similarity">
    <text evidence="3">Belongs to the acetyltransferase family. RimJ subfamily.</text>
</comment>
<dbReference type="Pfam" id="PF13302">
    <property type="entry name" value="Acetyltransf_3"/>
    <property type="match status" value="1"/>
</dbReference>
<dbReference type="CDD" id="cd04301">
    <property type="entry name" value="NAT_SF"/>
    <property type="match status" value="1"/>
</dbReference>
<evidence type="ECO:0000259" key="4">
    <source>
        <dbReference type="PROSITE" id="PS51186"/>
    </source>
</evidence>
<evidence type="ECO:0000256" key="3">
    <source>
        <dbReference type="ARBA" id="ARBA00038502"/>
    </source>
</evidence>
<dbReference type="Proteomes" id="UP000447393">
    <property type="component" value="Unassembled WGS sequence"/>
</dbReference>
<keyword evidence="1 5" id="KW-0808">Transferase</keyword>
<dbReference type="EMBL" id="WMEZ01000001">
    <property type="protein sequence ID" value="MYL48128.1"/>
    <property type="molecule type" value="Genomic_DNA"/>
</dbReference>
<dbReference type="AlphaFoldDB" id="A0A845EA05"/>
<dbReference type="PANTHER" id="PTHR43792">
    <property type="entry name" value="GNAT FAMILY, PUTATIVE (AFU_ORTHOLOGUE AFUA_3G00765)-RELATED-RELATED"/>
    <property type="match status" value="1"/>
</dbReference>
<evidence type="ECO:0000256" key="2">
    <source>
        <dbReference type="ARBA" id="ARBA00023315"/>
    </source>
</evidence>
<evidence type="ECO:0000313" key="6">
    <source>
        <dbReference type="Proteomes" id="UP000447393"/>
    </source>
</evidence>
<accession>A0A845EA05</accession>
<proteinExistence type="inferred from homology"/>
<keyword evidence="2" id="KW-0012">Acyltransferase</keyword>
<name>A0A845EA05_9BACI</name>
<dbReference type="SUPFAM" id="SSF55729">
    <property type="entry name" value="Acyl-CoA N-acyltransferases (Nat)"/>
    <property type="match status" value="1"/>
</dbReference>
<dbReference type="Gene3D" id="3.40.630.30">
    <property type="match status" value="1"/>
</dbReference>
<comment type="caution">
    <text evidence="5">The sequence shown here is derived from an EMBL/GenBank/DDBJ whole genome shotgun (WGS) entry which is preliminary data.</text>
</comment>
<feature type="domain" description="N-acetyltransferase" evidence="4">
    <location>
        <begin position="29"/>
        <end position="195"/>
    </location>
</feature>
<dbReference type="InterPro" id="IPR000182">
    <property type="entry name" value="GNAT_dom"/>
</dbReference>
<reference evidence="5 6" key="1">
    <citation type="submission" date="2019-11" db="EMBL/GenBank/DDBJ databases">
        <title>Genome sequences of 17 halophilic strains isolated from different environments.</title>
        <authorList>
            <person name="Furrow R.E."/>
        </authorList>
    </citation>
    <scope>NUCLEOTIDE SEQUENCE [LARGE SCALE GENOMIC DNA]</scope>
    <source>
        <strain evidence="5 6">22505_10_Sand</strain>
    </source>
</reference>
<dbReference type="PROSITE" id="PS51186">
    <property type="entry name" value="GNAT"/>
    <property type="match status" value="1"/>
</dbReference>
<dbReference type="PANTHER" id="PTHR43792:SF8">
    <property type="entry name" value="[RIBOSOMAL PROTEIN US5]-ALANINE N-ACETYLTRANSFERASE"/>
    <property type="match status" value="1"/>
</dbReference>